<organism evidence="2 3">
    <name type="scientific">Stentor coeruleus</name>
    <dbReference type="NCBI Taxonomy" id="5963"/>
    <lineage>
        <taxon>Eukaryota</taxon>
        <taxon>Sar</taxon>
        <taxon>Alveolata</taxon>
        <taxon>Ciliophora</taxon>
        <taxon>Postciliodesmatophora</taxon>
        <taxon>Heterotrichea</taxon>
        <taxon>Heterotrichida</taxon>
        <taxon>Stentoridae</taxon>
        <taxon>Stentor</taxon>
    </lineage>
</organism>
<feature type="coiled-coil region" evidence="1">
    <location>
        <begin position="49"/>
        <end position="83"/>
    </location>
</feature>
<protein>
    <submittedName>
        <fullName evidence="2">Uncharacterized protein</fullName>
    </submittedName>
</protein>
<evidence type="ECO:0000256" key="1">
    <source>
        <dbReference type="SAM" id="Coils"/>
    </source>
</evidence>
<evidence type="ECO:0000313" key="3">
    <source>
        <dbReference type="Proteomes" id="UP000187209"/>
    </source>
</evidence>
<proteinExistence type="predicted"/>
<comment type="caution">
    <text evidence="2">The sequence shown here is derived from an EMBL/GenBank/DDBJ whole genome shotgun (WGS) entry which is preliminary data.</text>
</comment>
<dbReference type="Proteomes" id="UP000187209">
    <property type="component" value="Unassembled WGS sequence"/>
</dbReference>
<name>A0A1R2C8G2_9CILI</name>
<dbReference type="AlphaFoldDB" id="A0A1R2C8G2"/>
<reference evidence="2 3" key="1">
    <citation type="submission" date="2016-11" db="EMBL/GenBank/DDBJ databases">
        <title>The macronuclear genome of Stentor coeruleus: a giant cell with tiny introns.</title>
        <authorList>
            <person name="Slabodnick M."/>
            <person name="Ruby J.G."/>
            <person name="Reiff S.B."/>
            <person name="Swart E.C."/>
            <person name="Gosai S."/>
            <person name="Prabakaran S."/>
            <person name="Witkowska E."/>
            <person name="Larue G.E."/>
            <person name="Fisher S."/>
            <person name="Freeman R.M."/>
            <person name="Gunawardena J."/>
            <person name="Chu W."/>
            <person name="Stover N.A."/>
            <person name="Gregory B.D."/>
            <person name="Nowacki M."/>
            <person name="Derisi J."/>
            <person name="Roy S.W."/>
            <person name="Marshall W.F."/>
            <person name="Sood P."/>
        </authorList>
    </citation>
    <scope>NUCLEOTIDE SEQUENCE [LARGE SCALE GENOMIC DNA]</scope>
    <source>
        <strain evidence="2">WM001</strain>
    </source>
</reference>
<gene>
    <name evidence="2" type="ORF">SteCoe_13389</name>
</gene>
<keyword evidence="3" id="KW-1185">Reference proteome</keyword>
<dbReference type="EMBL" id="MPUH01000241">
    <property type="protein sequence ID" value="OMJ85297.1"/>
    <property type="molecule type" value="Genomic_DNA"/>
</dbReference>
<sequence>MSILIPRKAEQGLQPHSSKIIHIQALNAFFDPSRAEWLDPLKETQILKNQNSISELENLKKISQKLEDSIAKLDIHLDRIKREIIMILEDHKGSLEGQGFQVSDLIEKFKEDE</sequence>
<accession>A0A1R2C8G2</accession>
<keyword evidence="1" id="KW-0175">Coiled coil</keyword>
<evidence type="ECO:0000313" key="2">
    <source>
        <dbReference type="EMBL" id="OMJ85297.1"/>
    </source>
</evidence>